<dbReference type="VEuPathDB" id="VectorBase:AFUN021144"/>
<evidence type="ECO:0000256" key="5">
    <source>
        <dbReference type="ARBA" id="ARBA00012584"/>
    </source>
</evidence>
<proteinExistence type="inferred from homology"/>
<evidence type="ECO:0000256" key="1">
    <source>
        <dbReference type="ARBA" id="ARBA00004173"/>
    </source>
</evidence>
<evidence type="ECO:0000259" key="16">
    <source>
        <dbReference type="PROSITE" id="PS51163"/>
    </source>
</evidence>
<evidence type="ECO:0000256" key="12">
    <source>
        <dbReference type="ARBA" id="ARBA00023136"/>
    </source>
</evidence>
<sequence length="249" mass="27630">MFSELVRATVKIMKRTYGITSNDVGKKLSVNAELRPISIERQNAQKIAVEKLKRGEVIAIPTDTVYGLACSANNPEAIHRLYNIKGRTELKPVAICVATIDDLKLWGKTEHLTRLLLDELLPGAVTIVVKRSPNLNPLLNPDVSKIGIRITENRFIQDVCAAFNEPIVLTSANKSSNKSTLNVREFQDLWPHLGAVFDGGQLGLSEEQRAASTVIDLSSRNFYSIIRYGVSVEKIIDIVEKHGIRQSDV</sequence>
<protein>
    <recommendedName>
        <fullName evidence="6">Threonylcarbamoyl-AMP synthase</fullName>
        <ecNumber evidence="5">2.7.7.87</ecNumber>
    </recommendedName>
</protein>
<evidence type="ECO:0000256" key="10">
    <source>
        <dbReference type="ARBA" id="ARBA00022946"/>
    </source>
</evidence>
<dbReference type="GO" id="GO:0061710">
    <property type="term" value="F:L-threonylcarbamoyladenylate synthase"/>
    <property type="evidence" value="ECO:0007669"/>
    <property type="project" value="UniProtKB-EC"/>
</dbReference>
<dbReference type="FunFam" id="3.90.870.10:FF:000007">
    <property type="entry name" value="YrdC N6-threonylcarbamoyltransferase domain containing"/>
    <property type="match status" value="1"/>
</dbReference>
<evidence type="ECO:0000256" key="4">
    <source>
        <dbReference type="ARBA" id="ARBA00007663"/>
    </source>
</evidence>
<dbReference type="InterPro" id="IPR050156">
    <property type="entry name" value="TC-AMP_synthase_SUA5"/>
</dbReference>
<evidence type="ECO:0000256" key="11">
    <source>
        <dbReference type="ARBA" id="ARBA00023128"/>
    </source>
</evidence>
<dbReference type="Gene3D" id="3.90.870.10">
    <property type="entry name" value="DHBP synthase"/>
    <property type="match status" value="1"/>
</dbReference>
<evidence type="ECO:0000256" key="2">
    <source>
        <dbReference type="ARBA" id="ARBA00004202"/>
    </source>
</evidence>
<evidence type="ECO:0000256" key="13">
    <source>
        <dbReference type="ARBA" id="ARBA00048366"/>
    </source>
</evidence>
<evidence type="ECO:0000256" key="9">
    <source>
        <dbReference type="ARBA" id="ARBA00022679"/>
    </source>
</evidence>
<evidence type="ECO:0000313" key="17">
    <source>
        <dbReference type="EnsemblMetazoa" id="AFUN021144-PA"/>
    </source>
</evidence>
<comment type="function">
    <text evidence="14">Cytoplasmic and mitochondrial threonylcarbamoyl-AMP synthase required for the formation of a threonylcarbamoyl group on adenosine at position 37 (t(6)A37) in tRNAs that read codons beginning with adenine. Catalyzes the conversion of L-threonine, HCO(3)(-)/CO(2) and ATP to give threonylcarbamoyl-AMP (TC-AMP) as the acyladenylate intermediate, with the release of diphosphate. Participates in t(6)A37 formation in cytoplasmic and mitochondrial tRNAs. May regulate the activity of some transporters.</text>
</comment>
<reference evidence="17" key="1">
    <citation type="submission" date="2020-05" db="UniProtKB">
        <authorList>
            <consortium name="EnsemblMetazoa"/>
        </authorList>
    </citation>
    <scope>IDENTIFICATION</scope>
    <source>
        <strain evidence="17">FUMOZ</strain>
    </source>
</reference>
<dbReference type="VEuPathDB" id="VectorBase:AFUN2_013303"/>
<keyword evidence="8" id="KW-0963">Cytoplasm</keyword>
<dbReference type="GO" id="GO:0000049">
    <property type="term" value="F:tRNA binding"/>
    <property type="evidence" value="ECO:0007669"/>
    <property type="project" value="TreeGrafter"/>
</dbReference>
<comment type="similarity">
    <text evidence="4">Belongs to the SUA5 family.</text>
</comment>
<dbReference type="GO" id="GO:0005886">
    <property type="term" value="C:plasma membrane"/>
    <property type="evidence" value="ECO:0007669"/>
    <property type="project" value="UniProtKB-SubCell"/>
</dbReference>
<evidence type="ECO:0000256" key="6">
    <source>
        <dbReference type="ARBA" id="ARBA00015492"/>
    </source>
</evidence>
<organism evidence="17">
    <name type="scientific">Anopheles funestus</name>
    <name type="common">African malaria mosquito</name>
    <dbReference type="NCBI Taxonomy" id="62324"/>
    <lineage>
        <taxon>Eukaryota</taxon>
        <taxon>Metazoa</taxon>
        <taxon>Ecdysozoa</taxon>
        <taxon>Arthropoda</taxon>
        <taxon>Hexapoda</taxon>
        <taxon>Insecta</taxon>
        <taxon>Pterygota</taxon>
        <taxon>Neoptera</taxon>
        <taxon>Endopterygota</taxon>
        <taxon>Diptera</taxon>
        <taxon>Nematocera</taxon>
        <taxon>Culicoidea</taxon>
        <taxon>Culicidae</taxon>
        <taxon>Anophelinae</taxon>
        <taxon>Anopheles</taxon>
    </lineage>
</organism>
<dbReference type="AlphaFoldDB" id="A0A4Y0BKJ8"/>
<accession>A0A4Y0BKJ8</accession>
<keyword evidence="11" id="KW-0496">Mitochondrion</keyword>
<keyword evidence="10" id="KW-0809">Transit peptide</keyword>
<dbReference type="Pfam" id="PF01300">
    <property type="entry name" value="Sua5_yciO_yrdC"/>
    <property type="match status" value="1"/>
</dbReference>
<dbReference type="PANTHER" id="PTHR17490:SF10">
    <property type="entry name" value="THREONYLCARBAMOYL-AMP SYNTHASE"/>
    <property type="match status" value="1"/>
</dbReference>
<dbReference type="InterPro" id="IPR006070">
    <property type="entry name" value="Sua5-like_dom"/>
</dbReference>
<dbReference type="InterPro" id="IPR017945">
    <property type="entry name" value="DHBP_synth_RibB-like_a/b_dom"/>
</dbReference>
<dbReference type="EnsemblMetazoa" id="AFUN021144-RA">
    <property type="protein sequence ID" value="AFUN021144-PA"/>
    <property type="gene ID" value="AFUN021144"/>
</dbReference>
<dbReference type="PROSITE" id="PS51163">
    <property type="entry name" value="YRDC"/>
    <property type="match status" value="1"/>
</dbReference>
<dbReference type="EC" id="2.7.7.87" evidence="5"/>
<evidence type="ECO:0000256" key="8">
    <source>
        <dbReference type="ARBA" id="ARBA00022490"/>
    </source>
</evidence>
<dbReference type="NCBIfam" id="TIGR00057">
    <property type="entry name" value="L-threonylcarbamoyladenylate synthase"/>
    <property type="match status" value="1"/>
</dbReference>
<evidence type="ECO:0000256" key="15">
    <source>
        <dbReference type="ARBA" id="ARBA00063146"/>
    </source>
</evidence>
<comment type="subunit">
    <text evidence="15">Interacts with RSC1A1.</text>
</comment>
<evidence type="ECO:0000256" key="14">
    <source>
        <dbReference type="ARBA" id="ARBA00058524"/>
    </source>
</evidence>
<comment type="subcellular location">
    <subcellularLocation>
        <location evidence="2">Cell membrane</location>
        <topology evidence="2">Peripheral membrane protein</topology>
    </subcellularLocation>
    <subcellularLocation>
        <location evidence="3">Cytoplasm</location>
    </subcellularLocation>
    <subcellularLocation>
        <location evidence="1">Mitochondrion</location>
    </subcellularLocation>
</comment>
<keyword evidence="12" id="KW-0472">Membrane</keyword>
<keyword evidence="7" id="KW-1003">Cell membrane</keyword>
<name>A0A4Y0BKJ8_ANOFN</name>
<dbReference type="GO" id="GO:0003725">
    <property type="term" value="F:double-stranded RNA binding"/>
    <property type="evidence" value="ECO:0007669"/>
    <property type="project" value="InterPro"/>
</dbReference>
<feature type="domain" description="YrdC-like" evidence="16">
    <location>
        <begin position="42"/>
        <end position="231"/>
    </location>
</feature>
<dbReference type="STRING" id="62324.A0A4Y0BKJ8"/>
<keyword evidence="9" id="KW-0808">Transferase</keyword>
<dbReference type="SUPFAM" id="SSF55821">
    <property type="entry name" value="YrdC/RibB"/>
    <property type="match status" value="1"/>
</dbReference>
<dbReference type="GO" id="GO:0005739">
    <property type="term" value="C:mitochondrion"/>
    <property type="evidence" value="ECO:0007669"/>
    <property type="project" value="UniProtKB-SubCell"/>
</dbReference>
<comment type="catalytic activity">
    <reaction evidence="13">
        <text>L-threonine + hydrogencarbonate + ATP = L-threonylcarbamoyladenylate + diphosphate + H2O</text>
        <dbReference type="Rhea" id="RHEA:36407"/>
        <dbReference type="ChEBI" id="CHEBI:15377"/>
        <dbReference type="ChEBI" id="CHEBI:17544"/>
        <dbReference type="ChEBI" id="CHEBI:30616"/>
        <dbReference type="ChEBI" id="CHEBI:33019"/>
        <dbReference type="ChEBI" id="CHEBI:57926"/>
        <dbReference type="ChEBI" id="CHEBI:73682"/>
        <dbReference type="EC" id="2.7.7.87"/>
    </reaction>
</comment>
<evidence type="ECO:0000256" key="3">
    <source>
        <dbReference type="ARBA" id="ARBA00004496"/>
    </source>
</evidence>
<dbReference type="PANTHER" id="PTHR17490">
    <property type="entry name" value="SUA5"/>
    <property type="match status" value="1"/>
</dbReference>
<evidence type="ECO:0000256" key="7">
    <source>
        <dbReference type="ARBA" id="ARBA00022475"/>
    </source>
</evidence>
<dbReference type="GO" id="GO:0006450">
    <property type="term" value="P:regulation of translational fidelity"/>
    <property type="evidence" value="ECO:0007669"/>
    <property type="project" value="TreeGrafter"/>
</dbReference>